<evidence type="ECO:0000313" key="8">
    <source>
        <dbReference type="Proteomes" id="UP000634529"/>
    </source>
</evidence>
<comment type="caution">
    <text evidence="7">The sequence shown here is derived from an EMBL/GenBank/DDBJ whole genome shotgun (WGS) entry which is preliminary data.</text>
</comment>
<dbReference type="GO" id="GO:0016740">
    <property type="term" value="F:transferase activity"/>
    <property type="evidence" value="ECO:0007669"/>
    <property type="project" value="UniProtKB-KW"/>
</dbReference>
<dbReference type="EMBL" id="JACYTN010000004">
    <property type="protein sequence ID" value="MBD8498348.1"/>
    <property type="molecule type" value="Genomic_DNA"/>
</dbReference>
<gene>
    <name evidence="7" type="ORF">IFO66_08485</name>
</gene>
<organism evidence="7 8">
    <name type="scientific">Paenibacillus arenosi</name>
    <dbReference type="NCBI Taxonomy" id="2774142"/>
    <lineage>
        <taxon>Bacteria</taxon>
        <taxon>Bacillati</taxon>
        <taxon>Bacillota</taxon>
        <taxon>Bacilli</taxon>
        <taxon>Bacillales</taxon>
        <taxon>Paenibacillaceae</taxon>
        <taxon>Paenibacillus</taxon>
    </lineage>
</organism>
<dbReference type="Pfam" id="PF04101">
    <property type="entry name" value="Glyco_tran_28_C"/>
    <property type="match status" value="1"/>
</dbReference>
<name>A0ABR9AW82_9BACL</name>
<dbReference type="Gene3D" id="3.40.50.2000">
    <property type="entry name" value="Glycogen Phosphorylase B"/>
    <property type="match status" value="1"/>
</dbReference>
<evidence type="ECO:0000259" key="6">
    <source>
        <dbReference type="Pfam" id="PF06925"/>
    </source>
</evidence>
<dbReference type="PANTHER" id="PTHR43025:SF3">
    <property type="entry name" value="MONOGALACTOSYLDIACYLGLYCEROL SYNTHASE 1, CHLOROPLASTIC"/>
    <property type="match status" value="1"/>
</dbReference>
<evidence type="ECO:0000256" key="3">
    <source>
        <dbReference type="ARBA" id="ARBA00022676"/>
    </source>
</evidence>
<accession>A0ABR9AW82</accession>
<feature type="domain" description="Glycosyl transferase family 28 C-terminal" evidence="5">
    <location>
        <begin position="205"/>
        <end position="349"/>
    </location>
</feature>
<keyword evidence="8" id="KW-1185">Reference proteome</keyword>
<evidence type="ECO:0000256" key="4">
    <source>
        <dbReference type="ARBA" id="ARBA00022679"/>
    </source>
</evidence>
<comment type="similarity">
    <text evidence="2">Belongs to the glycosyltransferase 28 family.</text>
</comment>
<proteinExistence type="inferred from homology"/>
<dbReference type="SUPFAM" id="SSF53756">
    <property type="entry name" value="UDP-Glycosyltransferase/glycogen phosphorylase"/>
    <property type="match status" value="1"/>
</dbReference>
<feature type="domain" description="Diacylglycerol glucosyltransferase N-terminal" evidence="6">
    <location>
        <begin position="17"/>
        <end position="181"/>
    </location>
</feature>
<dbReference type="InterPro" id="IPR050519">
    <property type="entry name" value="Glycosyltransf_28_UgtP"/>
</dbReference>
<sequence>MRKKRILLLSEGFGTGHTQAAYSLAVGLKHIAPDVQARVIELGRFLNPTVGPLIFAAYRKTVSTQPKLVGLLYRKKYKKSLHRFTQLALHRIFYTQTSQVVNHLRPDAIVCTHPFPNIVISRLKRSGLHVPLYTLITDYDAHGTWIDDEVSKYLVSADEVRDKLLARGIESNRIVVTGLPVHPKFWSRQTQQEAQASLGLKAMPTVMFMGGGWGLSINEEALSYIAEWREHIQFLFCMGSNSKTIQRMKQDPLFQHPNIHIYGYTHDIPLMMDASDLLVTKPGGMTCTEGMIKGIPMLFYSPIPGQEEENCDYFIDHGYGEMLTSHDTLIGWFKRLQHELNDVRSTRQQREFPAQLLEKCPREVLELINNQMFG</sequence>
<dbReference type="InterPro" id="IPR009695">
    <property type="entry name" value="Diacylglyc_glucosyltr_N"/>
</dbReference>
<dbReference type="InterPro" id="IPR007235">
    <property type="entry name" value="Glyco_trans_28_C"/>
</dbReference>
<dbReference type="PANTHER" id="PTHR43025">
    <property type="entry name" value="MONOGALACTOSYLDIACYLGLYCEROL SYNTHASE"/>
    <property type="match status" value="1"/>
</dbReference>
<comment type="subcellular location">
    <subcellularLocation>
        <location evidence="1">Membrane</location>
    </subcellularLocation>
</comment>
<dbReference type="RefSeq" id="WP_192024738.1">
    <property type="nucleotide sequence ID" value="NZ_JACYTN010000004.1"/>
</dbReference>
<dbReference type="Proteomes" id="UP000634529">
    <property type="component" value="Unassembled WGS sequence"/>
</dbReference>
<evidence type="ECO:0000313" key="7">
    <source>
        <dbReference type="EMBL" id="MBD8498348.1"/>
    </source>
</evidence>
<protein>
    <submittedName>
        <fullName evidence="7">UDP-N-acetylglucosamine--LPS N-acetylglucosamine transferase</fullName>
    </submittedName>
</protein>
<reference evidence="7 8" key="1">
    <citation type="submission" date="2020-09" db="EMBL/GenBank/DDBJ databases">
        <title>Paenibacillus sp. CAU 1523 isolated from sand of Haeundae Beach.</title>
        <authorList>
            <person name="Kim W."/>
        </authorList>
    </citation>
    <scope>NUCLEOTIDE SEQUENCE [LARGE SCALE GENOMIC DNA]</scope>
    <source>
        <strain evidence="7 8">CAU 1523</strain>
    </source>
</reference>
<keyword evidence="3" id="KW-0328">Glycosyltransferase</keyword>
<evidence type="ECO:0000256" key="1">
    <source>
        <dbReference type="ARBA" id="ARBA00004370"/>
    </source>
</evidence>
<evidence type="ECO:0000259" key="5">
    <source>
        <dbReference type="Pfam" id="PF04101"/>
    </source>
</evidence>
<dbReference type="Pfam" id="PF06925">
    <property type="entry name" value="MGDG_synth"/>
    <property type="match status" value="1"/>
</dbReference>
<evidence type="ECO:0000256" key="2">
    <source>
        <dbReference type="ARBA" id="ARBA00006962"/>
    </source>
</evidence>
<keyword evidence="4 7" id="KW-0808">Transferase</keyword>